<dbReference type="Pfam" id="PF01547">
    <property type="entry name" value="SBP_bac_1"/>
    <property type="match status" value="1"/>
</dbReference>
<proteinExistence type="predicted"/>
<evidence type="ECO:0000256" key="2">
    <source>
        <dbReference type="SAM" id="SignalP"/>
    </source>
</evidence>
<feature type="region of interest" description="Disordered" evidence="1">
    <location>
        <begin position="29"/>
        <end position="48"/>
    </location>
</feature>
<dbReference type="PROSITE" id="PS51257">
    <property type="entry name" value="PROKAR_LIPOPROTEIN"/>
    <property type="match status" value="1"/>
</dbReference>
<keyword evidence="2" id="KW-0732">Signal</keyword>
<dbReference type="PANTHER" id="PTHR43649">
    <property type="entry name" value="ARABINOSE-BINDING PROTEIN-RELATED"/>
    <property type="match status" value="1"/>
</dbReference>
<feature type="signal peptide" evidence="2">
    <location>
        <begin position="1"/>
        <end position="25"/>
    </location>
</feature>
<dbReference type="CDD" id="cd13585">
    <property type="entry name" value="PBP2_TMBP_like"/>
    <property type="match status" value="1"/>
</dbReference>
<dbReference type="Gene3D" id="3.40.190.10">
    <property type="entry name" value="Periplasmic binding protein-like II"/>
    <property type="match status" value="1"/>
</dbReference>
<dbReference type="AlphaFoldDB" id="A0A3N2DB20"/>
<dbReference type="PANTHER" id="PTHR43649:SF12">
    <property type="entry name" value="DIACETYLCHITOBIOSE BINDING PROTEIN DASA"/>
    <property type="match status" value="1"/>
</dbReference>
<sequence length="445" mass="47461">MRIRSTAGVVAVVAASGAMLLAACAPGQVEGGSSDTGGSDPTEVESVDPSEFAGKTLNYVYFTDGPDEAATRELITAFEETYDVTVNLEILPYADLVTSVTQRLTGGNAPDVARLSTLQDFRADLLPLGQYLGADYRDEFLEGPLQAVVEDDGDIIAVPSDQTLNGLFVNVDLFDQAGVELPDPEDPWTWEEMLDAASKVKAATGTAYAFAMDKSGHRLSTVLSQYGTALLSADGVALDEAKAVAAMQPLVDMMAVDDMPRDFWLGSGSRYEGANEIFLAGETPIYLSGTWNVGLIDENAEFEWAVAPNACEAECGGFPGGKYMAAFRESKNPALAAEFIRFMNETGNQEIFLQAAGSLPTRVDLQESGVTYPESRQAAMDVFNLDLGRTPTFGYESNASPAFSGSATELVNQISEVVAGNKDLPTAMADLRTSTQSILDEVTSW</sequence>
<protein>
    <submittedName>
        <fullName evidence="3">Carbohydrate ABC transporter substrate-binding protein (CUT1 family)</fullName>
    </submittedName>
</protein>
<dbReference type="InterPro" id="IPR006059">
    <property type="entry name" value="SBP"/>
</dbReference>
<dbReference type="RefSeq" id="WP_123739111.1">
    <property type="nucleotide sequence ID" value="NZ_RKHQ01000001.1"/>
</dbReference>
<evidence type="ECO:0000256" key="1">
    <source>
        <dbReference type="SAM" id="MobiDB-lite"/>
    </source>
</evidence>
<dbReference type="SUPFAM" id="SSF53850">
    <property type="entry name" value="Periplasmic binding protein-like II"/>
    <property type="match status" value="1"/>
</dbReference>
<dbReference type="Proteomes" id="UP000275356">
    <property type="component" value="Unassembled WGS sequence"/>
</dbReference>
<gene>
    <name evidence="3" type="ORF">EDD28_1598</name>
</gene>
<accession>A0A3N2DB20</accession>
<feature type="chain" id="PRO_5039121180" evidence="2">
    <location>
        <begin position="26"/>
        <end position="445"/>
    </location>
</feature>
<dbReference type="InterPro" id="IPR050490">
    <property type="entry name" value="Bact_solute-bd_prot1"/>
</dbReference>
<dbReference type="EMBL" id="RKHQ01000001">
    <property type="protein sequence ID" value="ROR97005.1"/>
    <property type="molecule type" value="Genomic_DNA"/>
</dbReference>
<reference evidence="3 4" key="1">
    <citation type="submission" date="2018-11" db="EMBL/GenBank/DDBJ databases">
        <title>Sequencing the genomes of 1000 actinobacteria strains.</title>
        <authorList>
            <person name="Klenk H.-P."/>
        </authorList>
    </citation>
    <scope>NUCLEOTIDE SEQUENCE [LARGE SCALE GENOMIC DNA]</scope>
    <source>
        <strain evidence="3 4">DSM 13521</strain>
    </source>
</reference>
<keyword evidence="4" id="KW-1185">Reference proteome</keyword>
<evidence type="ECO:0000313" key="3">
    <source>
        <dbReference type="EMBL" id="ROR97005.1"/>
    </source>
</evidence>
<name>A0A3N2DB20_9MICO</name>
<feature type="compositionally biased region" description="Low complexity" evidence="1">
    <location>
        <begin position="29"/>
        <end position="40"/>
    </location>
</feature>
<dbReference type="OrthoDB" id="6416561at2"/>
<comment type="caution">
    <text evidence="3">The sequence shown here is derived from an EMBL/GenBank/DDBJ whole genome shotgun (WGS) entry which is preliminary data.</text>
</comment>
<evidence type="ECO:0000313" key="4">
    <source>
        <dbReference type="Proteomes" id="UP000275356"/>
    </source>
</evidence>
<organism evidence="3 4">
    <name type="scientific">Salana multivorans</name>
    <dbReference type="NCBI Taxonomy" id="120377"/>
    <lineage>
        <taxon>Bacteria</taxon>
        <taxon>Bacillati</taxon>
        <taxon>Actinomycetota</taxon>
        <taxon>Actinomycetes</taxon>
        <taxon>Micrococcales</taxon>
        <taxon>Beutenbergiaceae</taxon>
        <taxon>Salana</taxon>
    </lineage>
</organism>